<accession>W4ER01</accession>
<evidence type="ECO:0000259" key="14">
    <source>
        <dbReference type="Pfam" id="PF08543"/>
    </source>
</evidence>
<feature type="domain" description="Pyridoxamine kinase/Phosphomethylpyrimidine kinase" evidence="14">
    <location>
        <begin position="15"/>
        <end position="256"/>
    </location>
</feature>
<evidence type="ECO:0000256" key="2">
    <source>
        <dbReference type="ARBA" id="ARBA00012104"/>
    </source>
</evidence>
<organism evidence="15 16">
    <name type="scientific">Viridibacillus arenosi FSL R5-213</name>
    <dbReference type="NCBI Taxonomy" id="1227360"/>
    <lineage>
        <taxon>Bacteria</taxon>
        <taxon>Bacillati</taxon>
        <taxon>Bacillota</taxon>
        <taxon>Bacilli</taxon>
        <taxon>Bacillales</taxon>
        <taxon>Caryophanaceae</taxon>
        <taxon>Viridibacillus</taxon>
    </lineage>
</organism>
<dbReference type="GO" id="GO:0008902">
    <property type="term" value="F:hydroxymethylpyrimidine kinase activity"/>
    <property type="evidence" value="ECO:0007669"/>
    <property type="project" value="TreeGrafter"/>
</dbReference>
<dbReference type="PATRIC" id="fig|1227360.4.peg.3453"/>
<evidence type="ECO:0000256" key="8">
    <source>
        <dbReference type="ARBA" id="ARBA00022842"/>
    </source>
</evidence>
<dbReference type="GO" id="GO:0005524">
    <property type="term" value="F:ATP binding"/>
    <property type="evidence" value="ECO:0007669"/>
    <property type="project" value="UniProtKB-KW"/>
</dbReference>
<evidence type="ECO:0000256" key="9">
    <source>
        <dbReference type="ARBA" id="ARBA00042307"/>
    </source>
</evidence>
<evidence type="ECO:0000256" key="11">
    <source>
        <dbReference type="ARBA" id="ARBA00042396"/>
    </source>
</evidence>
<evidence type="ECO:0000256" key="6">
    <source>
        <dbReference type="ARBA" id="ARBA00022777"/>
    </source>
</evidence>
<comment type="similarity">
    <text evidence="1">Belongs to the ThiD family.</text>
</comment>
<dbReference type="GO" id="GO:0046872">
    <property type="term" value="F:metal ion binding"/>
    <property type="evidence" value="ECO:0007669"/>
    <property type="project" value="UniProtKB-KW"/>
</dbReference>
<dbReference type="Proteomes" id="UP000019062">
    <property type="component" value="Unassembled WGS sequence"/>
</dbReference>
<keyword evidence="8" id="KW-0460">Magnesium</keyword>
<dbReference type="InterPro" id="IPR013749">
    <property type="entry name" value="PM/HMP-P_kinase-1"/>
</dbReference>
<dbReference type="AlphaFoldDB" id="W4ER01"/>
<dbReference type="GO" id="GO:0008478">
    <property type="term" value="F:pyridoxal kinase activity"/>
    <property type="evidence" value="ECO:0007669"/>
    <property type="project" value="UniProtKB-EC"/>
</dbReference>
<dbReference type="RefSeq" id="WP_051448791.1">
    <property type="nucleotide sequence ID" value="NZ_ASQA01000034.1"/>
</dbReference>
<keyword evidence="3 15" id="KW-0808">Transferase</keyword>
<reference evidence="15 16" key="1">
    <citation type="journal article" date="2014" name="BMC Genomics">
        <title>Genomic comparison of sporeforming bacilli isolated from milk.</title>
        <authorList>
            <person name="Moreno Switt A.I."/>
            <person name="Andrus A.D."/>
            <person name="Ranieri M.L."/>
            <person name="Orsi R.H."/>
            <person name="Ivy R."/>
            <person name="den Bakker H.C."/>
            <person name="Martin N.H."/>
            <person name="Wiedmann M."/>
            <person name="Boor K.J."/>
        </authorList>
    </citation>
    <scope>NUCLEOTIDE SEQUENCE [LARGE SCALE GENOMIC DNA]</scope>
    <source>
        <strain evidence="15 16">FSL R5-213</strain>
    </source>
</reference>
<comment type="catalytic activity">
    <reaction evidence="13">
        <text>pyridoxal + ATP = pyridoxal 5'-phosphate + ADP + H(+)</text>
        <dbReference type="Rhea" id="RHEA:10224"/>
        <dbReference type="ChEBI" id="CHEBI:15378"/>
        <dbReference type="ChEBI" id="CHEBI:17310"/>
        <dbReference type="ChEBI" id="CHEBI:30616"/>
        <dbReference type="ChEBI" id="CHEBI:456216"/>
        <dbReference type="ChEBI" id="CHEBI:597326"/>
        <dbReference type="EC" id="2.7.1.35"/>
    </reaction>
</comment>
<evidence type="ECO:0000313" key="16">
    <source>
        <dbReference type="Proteomes" id="UP000019062"/>
    </source>
</evidence>
<evidence type="ECO:0000256" key="13">
    <source>
        <dbReference type="ARBA" id="ARBA00049293"/>
    </source>
</evidence>
<dbReference type="PANTHER" id="PTHR20858:SF19">
    <property type="entry name" value="PYRIDOXINE KINASE"/>
    <property type="match status" value="1"/>
</dbReference>
<proteinExistence type="inferred from homology"/>
<evidence type="ECO:0000256" key="12">
    <source>
        <dbReference type="ARBA" id="ARBA00042531"/>
    </source>
</evidence>
<evidence type="ECO:0000256" key="1">
    <source>
        <dbReference type="ARBA" id="ARBA00009879"/>
    </source>
</evidence>
<gene>
    <name evidence="15" type="ORF">C176_16962</name>
</gene>
<evidence type="ECO:0000256" key="5">
    <source>
        <dbReference type="ARBA" id="ARBA00022741"/>
    </source>
</evidence>
<sequence length="285" mass="30493">MTVSRALTIAGSAARGGAGIQADIKTFQELDVFGTSAITAIVAKNPHTGQGIFPQSVEAIEAQIHTILEDIGADAIKTGMLFTHEIIINVVKWIQRSGVKKIVVDPVMIGKIGSALLKEDAMEAMRTQLIPLATIITPNMPEASYLLDGMELNSVEDLKVAAKKLHELGPRYVLVKGGRLEGPAIDVLYDGEQFYLLEAPRFDTIHTNGAGCTYSAAITAGLAKGQAVPEAVIEAKKFISAGIRHSFGFKQGVGPTYHAAYGKYGETDCTVTIESSELSTNYDER</sequence>
<evidence type="ECO:0000313" key="15">
    <source>
        <dbReference type="EMBL" id="ETT82699.1"/>
    </source>
</evidence>
<dbReference type="NCBIfam" id="TIGR00097">
    <property type="entry name" value="HMP-P_kinase"/>
    <property type="match status" value="1"/>
</dbReference>
<keyword evidence="7" id="KW-0067">ATP-binding</keyword>
<evidence type="ECO:0000256" key="4">
    <source>
        <dbReference type="ARBA" id="ARBA00022723"/>
    </source>
</evidence>
<protein>
    <recommendedName>
        <fullName evidence="2">pyridoxal kinase</fullName>
        <ecNumber evidence="2">2.7.1.35</ecNumber>
    </recommendedName>
    <alternativeName>
        <fullName evidence="10">PN/PL/PM kinase</fullName>
    </alternativeName>
    <alternativeName>
        <fullName evidence="11">Pyridoxal kinase</fullName>
    </alternativeName>
    <alternativeName>
        <fullName evidence="9">Pyridoxamine kinase</fullName>
    </alternativeName>
    <alternativeName>
        <fullName evidence="12">Vitamin B6 kinase</fullName>
    </alternativeName>
</protein>
<keyword evidence="16" id="KW-1185">Reference proteome</keyword>
<name>W4ER01_9BACL</name>
<dbReference type="eggNOG" id="COG0351">
    <property type="taxonomic scope" value="Bacteria"/>
</dbReference>
<dbReference type="GO" id="GO:0009228">
    <property type="term" value="P:thiamine biosynthetic process"/>
    <property type="evidence" value="ECO:0007669"/>
    <property type="project" value="InterPro"/>
</dbReference>
<comment type="caution">
    <text evidence="15">The sequence shown here is derived from an EMBL/GenBank/DDBJ whole genome shotgun (WGS) entry which is preliminary data.</text>
</comment>
<dbReference type="InterPro" id="IPR029056">
    <property type="entry name" value="Ribokinase-like"/>
</dbReference>
<dbReference type="InterPro" id="IPR004399">
    <property type="entry name" value="HMP/HMP-P_kinase_dom"/>
</dbReference>
<dbReference type="FunFam" id="3.40.1190.20:FF:000003">
    <property type="entry name" value="Phosphomethylpyrimidine kinase ThiD"/>
    <property type="match status" value="1"/>
</dbReference>
<evidence type="ECO:0000256" key="7">
    <source>
        <dbReference type="ARBA" id="ARBA00022840"/>
    </source>
</evidence>
<dbReference type="PANTHER" id="PTHR20858">
    <property type="entry name" value="PHOSPHOMETHYLPYRIMIDINE KINASE"/>
    <property type="match status" value="1"/>
</dbReference>
<dbReference type="Gene3D" id="3.40.1190.20">
    <property type="match status" value="1"/>
</dbReference>
<dbReference type="EC" id="2.7.1.35" evidence="2"/>
<dbReference type="Pfam" id="PF08543">
    <property type="entry name" value="Phos_pyr_kin"/>
    <property type="match status" value="1"/>
</dbReference>
<keyword evidence="5" id="KW-0547">Nucleotide-binding</keyword>
<evidence type="ECO:0000256" key="10">
    <source>
        <dbReference type="ARBA" id="ARBA00042348"/>
    </source>
</evidence>
<dbReference type="SUPFAM" id="SSF53613">
    <property type="entry name" value="Ribokinase-like"/>
    <property type="match status" value="1"/>
</dbReference>
<dbReference type="EMBL" id="ASQA01000034">
    <property type="protein sequence ID" value="ETT82699.1"/>
    <property type="molecule type" value="Genomic_DNA"/>
</dbReference>
<dbReference type="GO" id="GO:0008972">
    <property type="term" value="F:phosphomethylpyrimidine kinase activity"/>
    <property type="evidence" value="ECO:0007669"/>
    <property type="project" value="InterPro"/>
</dbReference>
<keyword evidence="4" id="KW-0479">Metal-binding</keyword>
<evidence type="ECO:0000256" key="3">
    <source>
        <dbReference type="ARBA" id="ARBA00022679"/>
    </source>
</evidence>
<dbReference type="GO" id="GO:0005829">
    <property type="term" value="C:cytosol"/>
    <property type="evidence" value="ECO:0007669"/>
    <property type="project" value="TreeGrafter"/>
</dbReference>
<keyword evidence="6 15" id="KW-0418">Kinase</keyword>
<dbReference type="CDD" id="cd01169">
    <property type="entry name" value="HMPP_kinase"/>
    <property type="match status" value="1"/>
</dbReference>